<accession>A0AAN8XRQ3</accession>
<keyword evidence="1" id="KW-0472">Membrane</keyword>
<organism evidence="2 3">
    <name type="scientific">Polyplax serrata</name>
    <name type="common">Common mouse louse</name>
    <dbReference type="NCBI Taxonomy" id="468196"/>
    <lineage>
        <taxon>Eukaryota</taxon>
        <taxon>Metazoa</taxon>
        <taxon>Ecdysozoa</taxon>
        <taxon>Arthropoda</taxon>
        <taxon>Hexapoda</taxon>
        <taxon>Insecta</taxon>
        <taxon>Pterygota</taxon>
        <taxon>Neoptera</taxon>
        <taxon>Paraneoptera</taxon>
        <taxon>Psocodea</taxon>
        <taxon>Troctomorpha</taxon>
        <taxon>Phthiraptera</taxon>
        <taxon>Anoplura</taxon>
        <taxon>Polyplacidae</taxon>
        <taxon>Polyplax</taxon>
    </lineage>
</organism>
<evidence type="ECO:0000313" key="2">
    <source>
        <dbReference type="EMBL" id="KAK6644936.1"/>
    </source>
</evidence>
<dbReference type="EMBL" id="JAWJWE010000001">
    <property type="protein sequence ID" value="KAK6644936.1"/>
    <property type="molecule type" value="Genomic_DNA"/>
</dbReference>
<evidence type="ECO:0000256" key="1">
    <source>
        <dbReference type="SAM" id="Phobius"/>
    </source>
</evidence>
<sequence length="212" mass="23845">MRFDSETVFSGSLEGVLRSLLVLRLHAAAFEEREQDVKPELNLRRRHLKIVKNPIVPKYGGRRRHCDRGPPSSRASTGSTKISIHGGYLTLDLWYPQELTEPRKRGIALRHAAFLGKGIEESALVDKFTDKAHALEEFLYRGWTVVVLAVLSSSTAQMECEQISKPTSKAYLFCPDAQSSSFQVVSLDIFNFSFSLFCVSFTFFVLVLSSPI</sequence>
<keyword evidence="1" id="KW-1133">Transmembrane helix</keyword>
<proteinExistence type="predicted"/>
<dbReference type="Proteomes" id="UP001372834">
    <property type="component" value="Unassembled WGS sequence"/>
</dbReference>
<evidence type="ECO:0000313" key="3">
    <source>
        <dbReference type="Proteomes" id="UP001372834"/>
    </source>
</evidence>
<keyword evidence="1" id="KW-0812">Transmembrane</keyword>
<feature type="transmembrane region" description="Helical" evidence="1">
    <location>
        <begin position="189"/>
        <end position="208"/>
    </location>
</feature>
<comment type="caution">
    <text evidence="2">The sequence shown here is derived from an EMBL/GenBank/DDBJ whole genome shotgun (WGS) entry which is preliminary data.</text>
</comment>
<protein>
    <submittedName>
        <fullName evidence="2">Uncharacterized protein</fullName>
    </submittedName>
</protein>
<reference evidence="2 3" key="1">
    <citation type="submission" date="2023-10" db="EMBL/GenBank/DDBJ databases">
        <title>Genomes of two closely related lineages of the louse Polyplax serrata with different host specificities.</title>
        <authorList>
            <person name="Martinu J."/>
            <person name="Tarabai H."/>
            <person name="Stefka J."/>
            <person name="Hypsa V."/>
        </authorList>
    </citation>
    <scope>NUCLEOTIDE SEQUENCE [LARGE SCALE GENOMIC DNA]</scope>
    <source>
        <strain evidence="2">HR10_N</strain>
    </source>
</reference>
<name>A0AAN8XRQ3_POLSC</name>
<dbReference type="AlphaFoldDB" id="A0AAN8XRQ3"/>
<gene>
    <name evidence="2" type="ORF">RUM43_001212</name>
</gene>